<dbReference type="EMBL" id="CP051680">
    <property type="protein sequence ID" value="QJD81738.1"/>
    <property type="molecule type" value="Genomic_DNA"/>
</dbReference>
<dbReference type="InterPro" id="IPR016024">
    <property type="entry name" value="ARM-type_fold"/>
</dbReference>
<organism evidence="1 2">
    <name type="scientific">Cohnella herbarum</name>
    <dbReference type="NCBI Taxonomy" id="2728023"/>
    <lineage>
        <taxon>Bacteria</taxon>
        <taxon>Bacillati</taxon>
        <taxon>Bacillota</taxon>
        <taxon>Bacilli</taxon>
        <taxon>Bacillales</taxon>
        <taxon>Paenibacillaceae</taxon>
        <taxon>Cohnella</taxon>
    </lineage>
</organism>
<gene>
    <name evidence="1" type="ORF">HH215_00110</name>
</gene>
<dbReference type="RefSeq" id="WP_169278044.1">
    <property type="nucleotide sequence ID" value="NZ_CP051680.1"/>
</dbReference>
<reference evidence="1 2" key="1">
    <citation type="submission" date="2020-04" db="EMBL/GenBank/DDBJ databases">
        <title>Genome sequencing of novel species.</title>
        <authorList>
            <person name="Heo J."/>
            <person name="Kim S.-J."/>
            <person name="Kim J.-S."/>
            <person name="Hong S.-B."/>
            <person name="Kwon S.-W."/>
        </authorList>
    </citation>
    <scope>NUCLEOTIDE SEQUENCE [LARGE SCALE GENOMIC DNA]</scope>
    <source>
        <strain evidence="1 2">MFER-1</strain>
    </source>
</reference>
<protein>
    <recommendedName>
        <fullName evidence="3">HEAT repeat domain-containing protein</fullName>
    </recommendedName>
</protein>
<evidence type="ECO:0000313" key="2">
    <source>
        <dbReference type="Proteomes" id="UP000502248"/>
    </source>
</evidence>
<evidence type="ECO:0000313" key="1">
    <source>
        <dbReference type="EMBL" id="QJD81738.1"/>
    </source>
</evidence>
<keyword evidence="2" id="KW-1185">Reference proteome</keyword>
<name>A0A7Z2VEN6_9BACL</name>
<dbReference type="Proteomes" id="UP000502248">
    <property type="component" value="Chromosome"/>
</dbReference>
<proteinExistence type="predicted"/>
<dbReference type="KEGG" id="cheb:HH215_00110"/>
<dbReference type="AlphaFoldDB" id="A0A7Z2VEN6"/>
<dbReference type="Gene3D" id="1.25.10.10">
    <property type="entry name" value="Leucine-rich Repeat Variant"/>
    <property type="match status" value="1"/>
</dbReference>
<evidence type="ECO:0008006" key="3">
    <source>
        <dbReference type="Google" id="ProtNLM"/>
    </source>
</evidence>
<dbReference type="SUPFAM" id="SSF48371">
    <property type="entry name" value="ARM repeat"/>
    <property type="match status" value="1"/>
</dbReference>
<dbReference type="InterPro" id="IPR011989">
    <property type="entry name" value="ARM-like"/>
</dbReference>
<sequence length="211" mass="23360">MSVQNKLATSLNRKDEEPNELLAQAIVDEEDGEAIAELIGCLRHKDKNIQSDAIKVLYEVGERKPDLISEYCETFVGLLAHANNRLAWGAMTALDGIAAVDPHAVHASLPIVVEAMNKGSVIVKDHGVGILIKLYRMEEYAEEALSLLMEQLRDCPTNQLPMYAENALKAIRDTDKTALADMLLSRLIEIEKDSKRKRVEIVIKKLGGGSR</sequence>
<accession>A0A7Z2VEN6</accession>